<keyword evidence="3" id="KW-1133">Transmembrane helix</keyword>
<keyword evidence="3" id="KW-0645">Protease</keyword>
<comment type="catalytic activity">
    <reaction evidence="3">
        <text>Cleavage of hydrophobic, N-terminal signal or leader sequences from secreted and periplasmic proteins.</text>
        <dbReference type="EC" id="3.4.21.89"/>
    </reaction>
</comment>
<dbReference type="EC" id="3.4.21.89" evidence="3"/>
<proteinExistence type="inferred from homology"/>
<dbReference type="RefSeq" id="WP_156329440.1">
    <property type="nucleotide sequence ID" value="NZ_CACRSW010000030.1"/>
</dbReference>
<dbReference type="GO" id="GO:0005886">
    <property type="term" value="C:plasma membrane"/>
    <property type="evidence" value="ECO:0007669"/>
    <property type="project" value="UniProtKB-SubCell"/>
</dbReference>
<dbReference type="Gene3D" id="2.10.109.10">
    <property type="entry name" value="Umud Fragment, subunit A"/>
    <property type="match status" value="1"/>
</dbReference>
<dbReference type="GO" id="GO:0009003">
    <property type="term" value="F:signal peptidase activity"/>
    <property type="evidence" value="ECO:0007669"/>
    <property type="project" value="UniProtKB-EC"/>
</dbReference>
<dbReference type="CDD" id="cd06530">
    <property type="entry name" value="S26_SPase_I"/>
    <property type="match status" value="1"/>
</dbReference>
<evidence type="ECO:0000256" key="2">
    <source>
        <dbReference type="ARBA" id="ARBA00009370"/>
    </source>
</evidence>
<dbReference type="InterPro" id="IPR019533">
    <property type="entry name" value="Peptidase_S26"/>
</dbReference>
<reference evidence="5" key="1">
    <citation type="submission" date="2019-11" db="EMBL/GenBank/DDBJ databases">
        <authorList>
            <person name="Feng L."/>
        </authorList>
    </citation>
    <scope>NUCLEOTIDE SEQUENCE</scope>
    <source>
        <strain evidence="5">AvaginalisLFYP127</strain>
    </source>
</reference>
<sequence length="176" mass="20361">MNKKEKNYKKNQKDPVTRALLKLAIKIVSICLVIAFVFTFIFGMYRVNDTSMLPNISPGDMILFYRLDKDFVVGETVVYSYKKENKIGRIVAMPGDVVNIDEKGLVVNNSHQYEPKIYKETLPFTDGIKYPVKLKENEIFLLADNRDKSVDSRLFGPVEKKYIKGKIFTLLRRRGI</sequence>
<evidence type="ECO:0000256" key="1">
    <source>
        <dbReference type="ARBA" id="ARBA00004401"/>
    </source>
</evidence>
<keyword evidence="3" id="KW-0812">Transmembrane</keyword>
<name>A0A6N2U9D0_9FIRM</name>
<accession>A0A6N2U9D0</accession>
<evidence type="ECO:0000256" key="3">
    <source>
        <dbReference type="RuleBase" id="RU362042"/>
    </source>
</evidence>
<dbReference type="Pfam" id="PF10502">
    <property type="entry name" value="Peptidase_S26"/>
    <property type="match status" value="1"/>
</dbReference>
<dbReference type="EMBL" id="CACRSW010000030">
    <property type="protein sequence ID" value="VYT15224.1"/>
    <property type="molecule type" value="Genomic_DNA"/>
</dbReference>
<keyword evidence="3" id="KW-0472">Membrane</keyword>
<gene>
    <name evidence="5" type="primary">sipS</name>
    <name evidence="5" type="ORF">AVLFYP127_01043</name>
</gene>
<dbReference type="InterPro" id="IPR036286">
    <property type="entry name" value="LexA/Signal_pep-like_sf"/>
</dbReference>
<dbReference type="GO" id="GO:0006465">
    <property type="term" value="P:signal peptide processing"/>
    <property type="evidence" value="ECO:0007669"/>
    <property type="project" value="InterPro"/>
</dbReference>
<evidence type="ECO:0000259" key="4">
    <source>
        <dbReference type="Pfam" id="PF10502"/>
    </source>
</evidence>
<evidence type="ECO:0000313" key="5">
    <source>
        <dbReference type="EMBL" id="VYT15224.1"/>
    </source>
</evidence>
<dbReference type="NCBIfam" id="TIGR02227">
    <property type="entry name" value="sigpep_I_bact"/>
    <property type="match status" value="1"/>
</dbReference>
<comment type="similarity">
    <text evidence="2 3">Belongs to the peptidase S26 family.</text>
</comment>
<feature type="transmembrane region" description="Helical" evidence="3">
    <location>
        <begin position="20"/>
        <end position="45"/>
    </location>
</feature>
<dbReference type="PANTHER" id="PTHR43390">
    <property type="entry name" value="SIGNAL PEPTIDASE I"/>
    <property type="match status" value="1"/>
</dbReference>
<dbReference type="GO" id="GO:0004252">
    <property type="term" value="F:serine-type endopeptidase activity"/>
    <property type="evidence" value="ECO:0007669"/>
    <property type="project" value="InterPro"/>
</dbReference>
<keyword evidence="3 5" id="KW-0378">Hydrolase</keyword>
<protein>
    <recommendedName>
        <fullName evidence="3">Signal peptidase I</fullName>
        <ecNumber evidence="3">3.4.21.89</ecNumber>
    </recommendedName>
</protein>
<comment type="subcellular location">
    <subcellularLocation>
        <location evidence="1">Cell membrane</location>
        <topology evidence="1">Single-pass type II membrane protein</topology>
    </subcellularLocation>
    <subcellularLocation>
        <location evidence="3">Membrane</location>
        <topology evidence="3">Single-pass type II membrane protein</topology>
    </subcellularLocation>
</comment>
<feature type="domain" description="Peptidase S26" evidence="4">
    <location>
        <begin position="22"/>
        <end position="168"/>
    </location>
</feature>
<organism evidence="5">
    <name type="scientific">Anaerococcus vaginalis</name>
    <dbReference type="NCBI Taxonomy" id="33037"/>
    <lineage>
        <taxon>Bacteria</taxon>
        <taxon>Bacillati</taxon>
        <taxon>Bacillota</taxon>
        <taxon>Tissierellia</taxon>
        <taxon>Tissierellales</taxon>
        <taxon>Peptoniphilaceae</taxon>
        <taxon>Anaerococcus</taxon>
    </lineage>
</organism>
<dbReference type="SUPFAM" id="SSF51306">
    <property type="entry name" value="LexA/Signal peptidase"/>
    <property type="match status" value="1"/>
</dbReference>
<dbReference type="PANTHER" id="PTHR43390:SF1">
    <property type="entry name" value="CHLOROPLAST PROCESSING PEPTIDASE"/>
    <property type="match status" value="1"/>
</dbReference>
<dbReference type="InterPro" id="IPR000223">
    <property type="entry name" value="Pept_S26A_signal_pept_1"/>
</dbReference>
<dbReference type="AlphaFoldDB" id="A0A6N2U9D0"/>
<dbReference type="PRINTS" id="PR00727">
    <property type="entry name" value="LEADERPTASE"/>
</dbReference>